<gene>
    <name evidence="4" type="ORF">GGR46_004765</name>
</gene>
<evidence type="ECO:0000313" key="4">
    <source>
        <dbReference type="EMBL" id="MBB4101175.1"/>
    </source>
</evidence>
<dbReference type="PRINTS" id="PR00483">
    <property type="entry name" value="BACPHPHTASE"/>
</dbReference>
<dbReference type="InterPro" id="IPR001011">
    <property type="entry name" value="Acid_Pase_classA_bac"/>
</dbReference>
<feature type="chain" id="PRO_5031098241" description="Acid phosphatase" evidence="2">
    <location>
        <begin position="25"/>
        <end position="242"/>
    </location>
</feature>
<proteinExistence type="inferred from homology"/>
<evidence type="ECO:0000313" key="5">
    <source>
        <dbReference type="Proteomes" id="UP000557392"/>
    </source>
</evidence>
<reference evidence="4 5" key="1">
    <citation type="submission" date="2020-08" db="EMBL/GenBank/DDBJ databases">
        <title>Genomic Encyclopedia of Type Strains, Phase IV (KMG-IV): sequencing the most valuable type-strain genomes for metagenomic binning, comparative biology and taxonomic classification.</title>
        <authorList>
            <person name="Goeker M."/>
        </authorList>
    </citation>
    <scope>NUCLEOTIDE SEQUENCE [LARGE SCALE GENOMIC DNA]</scope>
    <source>
        <strain evidence="4 5">DSM 101806</strain>
    </source>
</reference>
<dbReference type="Gene3D" id="1.20.144.10">
    <property type="entry name" value="Phosphatidic acid phosphatase type 2/haloperoxidase"/>
    <property type="match status" value="1"/>
</dbReference>
<feature type="domain" description="Phosphatidic acid phosphatase type 2/haloperoxidase" evidence="3">
    <location>
        <begin position="112"/>
        <end position="221"/>
    </location>
</feature>
<name>A0A7W6JX44_9SPHN</name>
<dbReference type="SMART" id="SM00014">
    <property type="entry name" value="acidPPc"/>
    <property type="match status" value="1"/>
</dbReference>
<comment type="catalytic activity">
    <reaction evidence="1">
        <text>a phosphate monoester + H2O = an alcohol + phosphate</text>
        <dbReference type="Rhea" id="RHEA:15017"/>
        <dbReference type="ChEBI" id="CHEBI:15377"/>
        <dbReference type="ChEBI" id="CHEBI:30879"/>
        <dbReference type="ChEBI" id="CHEBI:43474"/>
        <dbReference type="ChEBI" id="CHEBI:67140"/>
        <dbReference type="EC" id="3.1.3.2"/>
    </reaction>
</comment>
<dbReference type="Pfam" id="PF01569">
    <property type="entry name" value="PAP2"/>
    <property type="match status" value="1"/>
</dbReference>
<evidence type="ECO:0000256" key="2">
    <source>
        <dbReference type="SAM" id="SignalP"/>
    </source>
</evidence>
<dbReference type="InterPro" id="IPR000326">
    <property type="entry name" value="PAP2/HPO"/>
</dbReference>
<evidence type="ECO:0000259" key="3">
    <source>
        <dbReference type="SMART" id="SM00014"/>
    </source>
</evidence>
<dbReference type="InterPro" id="IPR036938">
    <property type="entry name" value="PAP2/HPO_sf"/>
</dbReference>
<comment type="similarity">
    <text evidence="1">Belongs to the class A bacterial acid phosphatase family.</text>
</comment>
<protein>
    <recommendedName>
        <fullName evidence="1">Acid phosphatase</fullName>
        <ecNumber evidence="1">3.1.3.2</ecNumber>
    </recommendedName>
</protein>
<dbReference type="GO" id="GO:0003993">
    <property type="term" value="F:acid phosphatase activity"/>
    <property type="evidence" value="ECO:0007669"/>
    <property type="project" value="UniProtKB-EC"/>
</dbReference>
<dbReference type="EC" id="3.1.3.2" evidence="1"/>
<keyword evidence="2" id="KW-0732">Signal</keyword>
<evidence type="ECO:0000256" key="1">
    <source>
        <dbReference type="PIRNR" id="PIRNR000897"/>
    </source>
</evidence>
<dbReference type="PIRSF" id="PIRSF000897">
    <property type="entry name" value="Acid_Ptase_ClsA"/>
    <property type="match status" value="1"/>
</dbReference>
<dbReference type="GO" id="GO:0030288">
    <property type="term" value="C:outer membrane-bounded periplasmic space"/>
    <property type="evidence" value="ECO:0007669"/>
    <property type="project" value="InterPro"/>
</dbReference>
<dbReference type="AlphaFoldDB" id="A0A7W6JX44"/>
<dbReference type="EMBL" id="JACIEH010000005">
    <property type="protein sequence ID" value="MBB4101175.1"/>
    <property type="molecule type" value="Genomic_DNA"/>
</dbReference>
<feature type="signal peptide" evidence="2">
    <location>
        <begin position="1"/>
        <end position="24"/>
    </location>
</feature>
<keyword evidence="5" id="KW-1185">Reference proteome</keyword>
<comment type="caution">
    <text evidence="4">The sequence shown here is derived from an EMBL/GenBank/DDBJ whole genome shotgun (WGS) entry which is preliminary data.</text>
</comment>
<organism evidence="4 5">
    <name type="scientific">Sphingomonas kyeonggiensis</name>
    <dbReference type="NCBI Taxonomy" id="1268553"/>
    <lineage>
        <taxon>Bacteria</taxon>
        <taxon>Pseudomonadati</taxon>
        <taxon>Pseudomonadota</taxon>
        <taxon>Alphaproteobacteria</taxon>
        <taxon>Sphingomonadales</taxon>
        <taxon>Sphingomonadaceae</taxon>
        <taxon>Sphingomonas</taxon>
    </lineage>
</organism>
<keyword evidence="1 4" id="KW-0378">Hydrolase</keyword>
<dbReference type="SUPFAM" id="SSF48317">
    <property type="entry name" value="Acid phosphatase/Vanadium-dependent haloperoxidase"/>
    <property type="match status" value="1"/>
</dbReference>
<sequence>MTSRKHFALLFATACMAVPLAAHAQQAPAPKATKTFKLLKAEDFPVDGIVPAPVPRGSEAENLELAYMHALIAGTSPERLEQARRDDAHEDPSIFNEAMGVDLKTLPATWELLSLVHNEGNMAANIAKEHFARVRPWGVDPTMPNCDAGKGKQPTRSYPSGHSTLGYSVGLMLATIAPNKAGAVLARARDYALSREICGVHFPSDTEASHVIGTIVVERILADPAAAKRIAAARAELARLNP</sequence>
<dbReference type="RefSeq" id="WP_184000527.1">
    <property type="nucleotide sequence ID" value="NZ_JACIEH010000005.1"/>
</dbReference>
<accession>A0A7W6JX44</accession>
<dbReference type="Proteomes" id="UP000557392">
    <property type="component" value="Unassembled WGS sequence"/>
</dbReference>